<evidence type="ECO:0000256" key="2">
    <source>
        <dbReference type="ARBA" id="ARBA00023274"/>
    </source>
</evidence>
<dbReference type="HAMAP" id="MF_00385">
    <property type="entry name" value="Ribosomal_bS16"/>
    <property type="match status" value="1"/>
</dbReference>
<gene>
    <name evidence="3 4" type="primary">rpsP</name>
    <name evidence="4" type="ORF">HY220_04235</name>
</gene>
<comment type="caution">
    <text evidence="4">The sequence shown here is derived from an EMBL/GenBank/DDBJ whole genome shotgun (WGS) entry which is preliminary data.</text>
</comment>
<accession>A0A9D6LQT8</accession>
<dbReference type="Proteomes" id="UP000808388">
    <property type="component" value="Unassembled WGS sequence"/>
</dbReference>
<dbReference type="NCBIfam" id="TIGR00002">
    <property type="entry name" value="S16"/>
    <property type="match status" value="1"/>
</dbReference>
<dbReference type="InterPro" id="IPR023803">
    <property type="entry name" value="Ribosomal_bS16_dom_sf"/>
</dbReference>
<evidence type="ECO:0000313" key="4">
    <source>
        <dbReference type="EMBL" id="MBI3627918.1"/>
    </source>
</evidence>
<evidence type="ECO:0000313" key="5">
    <source>
        <dbReference type="Proteomes" id="UP000808388"/>
    </source>
</evidence>
<dbReference type="InterPro" id="IPR000307">
    <property type="entry name" value="Ribosomal_bS16"/>
</dbReference>
<protein>
    <recommendedName>
        <fullName evidence="3">Small ribosomal subunit protein bS16</fullName>
    </recommendedName>
</protein>
<dbReference type="Gene3D" id="3.30.1320.10">
    <property type="match status" value="1"/>
</dbReference>
<name>A0A9D6LQT8_9BACT</name>
<reference evidence="4" key="1">
    <citation type="submission" date="2020-07" db="EMBL/GenBank/DDBJ databases">
        <title>Huge and variable diversity of episymbiotic CPR bacteria and DPANN archaea in groundwater ecosystems.</title>
        <authorList>
            <person name="He C.Y."/>
            <person name="Keren R."/>
            <person name="Whittaker M."/>
            <person name="Farag I.F."/>
            <person name="Doudna J."/>
            <person name="Cate J.H.D."/>
            <person name="Banfield J.F."/>
        </authorList>
    </citation>
    <scope>NUCLEOTIDE SEQUENCE</scope>
    <source>
        <strain evidence="4">NC_groundwater_972_Pr1_S-0.2um_49_27</strain>
    </source>
</reference>
<dbReference type="AlphaFoldDB" id="A0A9D6LQT8"/>
<dbReference type="EMBL" id="JACQCQ010000013">
    <property type="protein sequence ID" value="MBI3627918.1"/>
    <property type="molecule type" value="Genomic_DNA"/>
</dbReference>
<evidence type="ECO:0000256" key="3">
    <source>
        <dbReference type="HAMAP-Rule" id="MF_00385"/>
    </source>
</evidence>
<dbReference type="PANTHER" id="PTHR12919:SF20">
    <property type="entry name" value="SMALL RIBOSOMAL SUBUNIT PROTEIN BS16M"/>
    <property type="match status" value="1"/>
</dbReference>
<keyword evidence="2 3" id="KW-0687">Ribonucleoprotein</keyword>
<dbReference type="SUPFAM" id="SSF54565">
    <property type="entry name" value="Ribosomal protein S16"/>
    <property type="match status" value="1"/>
</dbReference>
<keyword evidence="1 3" id="KW-0689">Ribosomal protein</keyword>
<sequence>MLVIRFQRVGRKNDPAFRLVVTEHQNAARGKYLELLGSYHPKTKQTVLKSERIHYWLLKGAQVSDTAHNLLIKHKIIEAQPRPIKMKIKATATAAA</sequence>
<evidence type="ECO:0000256" key="1">
    <source>
        <dbReference type="ARBA" id="ARBA00022980"/>
    </source>
</evidence>
<dbReference type="PANTHER" id="PTHR12919">
    <property type="entry name" value="30S RIBOSOMAL PROTEIN S16"/>
    <property type="match status" value="1"/>
</dbReference>
<dbReference type="GO" id="GO:0005737">
    <property type="term" value="C:cytoplasm"/>
    <property type="evidence" value="ECO:0007669"/>
    <property type="project" value="UniProtKB-ARBA"/>
</dbReference>
<organism evidence="4 5">
    <name type="scientific">Candidatus Sungiibacteriota bacterium</name>
    <dbReference type="NCBI Taxonomy" id="2750080"/>
    <lineage>
        <taxon>Bacteria</taxon>
        <taxon>Candidatus Sungiibacteriota</taxon>
    </lineage>
</organism>
<comment type="similarity">
    <text evidence="3">Belongs to the bacterial ribosomal protein bS16 family.</text>
</comment>
<dbReference type="GO" id="GO:0003735">
    <property type="term" value="F:structural constituent of ribosome"/>
    <property type="evidence" value="ECO:0007669"/>
    <property type="project" value="InterPro"/>
</dbReference>
<dbReference type="Pfam" id="PF00886">
    <property type="entry name" value="Ribosomal_S16"/>
    <property type="match status" value="1"/>
</dbReference>
<proteinExistence type="inferred from homology"/>
<dbReference type="GO" id="GO:0006412">
    <property type="term" value="P:translation"/>
    <property type="evidence" value="ECO:0007669"/>
    <property type="project" value="UniProtKB-UniRule"/>
</dbReference>
<dbReference type="GO" id="GO:0015935">
    <property type="term" value="C:small ribosomal subunit"/>
    <property type="evidence" value="ECO:0007669"/>
    <property type="project" value="TreeGrafter"/>
</dbReference>